<proteinExistence type="predicted"/>
<dbReference type="PROSITE" id="PS00383">
    <property type="entry name" value="TYR_PHOSPHATASE_1"/>
    <property type="match status" value="1"/>
</dbReference>
<dbReference type="Gene3D" id="3.90.190.10">
    <property type="entry name" value="Protein tyrosine phosphatase superfamily"/>
    <property type="match status" value="1"/>
</dbReference>
<dbReference type="SUPFAM" id="SSF52799">
    <property type="entry name" value="(Phosphotyrosine protein) phosphatases II"/>
    <property type="match status" value="1"/>
</dbReference>
<name>A0A2D2CZN6_METT3</name>
<dbReference type="InterPro" id="IPR029021">
    <property type="entry name" value="Prot-tyrosine_phosphatase-like"/>
</dbReference>
<dbReference type="EMBL" id="CP023737">
    <property type="protein sequence ID" value="ATQ68207.1"/>
    <property type="molecule type" value="Genomic_DNA"/>
</dbReference>
<gene>
    <name evidence="1" type="ORF">CQW49_10240</name>
</gene>
<dbReference type="KEGG" id="mtw:CQW49_10240"/>
<accession>A0A2D2CZN6</accession>
<evidence type="ECO:0000313" key="1">
    <source>
        <dbReference type="EMBL" id="ATQ68207.1"/>
    </source>
</evidence>
<dbReference type="RefSeq" id="WP_003615948.1">
    <property type="nucleotide sequence ID" value="NZ_ADVE02000001.1"/>
</dbReference>
<organism evidence="1 2">
    <name type="scientific">Methylosinus trichosporium (strain ATCC 35070 / NCIMB 11131 / UNIQEM 75 / OB3b)</name>
    <dbReference type="NCBI Taxonomy" id="595536"/>
    <lineage>
        <taxon>Bacteria</taxon>
        <taxon>Pseudomonadati</taxon>
        <taxon>Pseudomonadota</taxon>
        <taxon>Alphaproteobacteria</taxon>
        <taxon>Hyphomicrobiales</taxon>
        <taxon>Methylocystaceae</taxon>
        <taxon>Methylosinus</taxon>
    </lineage>
</organism>
<evidence type="ECO:0000313" key="2">
    <source>
        <dbReference type="Proteomes" id="UP000230709"/>
    </source>
</evidence>
<dbReference type="STRING" id="595536.GCA_000178815_03114"/>
<dbReference type="Proteomes" id="UP000230709">
    <property type="component" value="Chromosome"/>
</dbReference>
<dbReference type="AlphaFoldDB" id="A0A2D2CZN6"/>
<protein>
    <submittedName>
        <fullName evidence="1">Protein tyrosine phosphatase</fullName>
    </submittedName>
</protein>
<keyword evidence="2" id="KW-1185">Reference proteome</keyword>
<dbReference type="InterPro" id="IPR016130">
    <property type="entry name" value="Tyr_Pase_AS"/>
</dbReference>
<sequence>MARLYVCSLTKVVETVRSSGARSLITILTGGASLVRPCEIAPERHLRLSVSDIDVRQEGHVLACGEHIETLLAFAAAWDRREPLVIHCYAGVSRSPAAAFILACALAPERSETDLARDLRRASPTATPNRRLVALADRIMRRDGRMSDAIEGIGRGADCFEGAPFALELA</sequence>
<reference evidence="2" key="1">
    <citation type="submission" date="2017-10" db="EMBL/GenBank/DDBJ databases">
        <title>Completed PacBio SMRT sequence of Methylosinus trichosporium OB3b reveals presence of a third large plasmid.</title>
        <authorList>
            <person name="Charles T.C."/>
            <person name="Lynch M.D.J."/>
            <person name="Heil J.R."/>
            <person name="Cheng J."/>
        </authorList>
    </citation>
    <scope>NUCLEOTIDE SEQUENCE [LARGE SCALE GENOMIC DNA]</scope>
    <source>
        <strain evidence="2">OB3b</strain>
    </source>
</reference>